<dbReference type="Gene3D" id="1.10.4200.10">
    <property type="entry name" value="Triphosphoribosyl-dephospho-CoA protein"/>
    <property type="match status" value="1"/>
</dbReference>
<evidence type="ECO:0000313" key="1">
    <source>
        <dbReference type="EMBL" id="KXA92361.1"/>
    </source>
</evidence>
<comment type="caution">
    <text evidence="1">The sequence shown here is derived from an EMBL/GenBank/DDBJ whole genome shotgun (WGS) entry which is preliminary data.</text>
</comment>
<dbReference type="GO" id="GO:0046917">
    <property type="term" value="F:triphosphoribosyl-dephospho-CoA synthase activity"/>
    <property type="evidence" value="ECO:0007669"/>
    <property type="project" value="InterPro"/>
</dbReference>
<gene>
    <name evidence="1" type="ORF">AKJ65_07670</name>
</gene>
<reference evidence="1 2" key="1">
    <citation type="journal article" date="2016" name="Sci. Rep.">
        <title>Metabolic traits of an uncultured archaeal lineage -MSBL1- from brine pools of the Red Sea.</title>
        <authorList>
            <person name="Mwirichia R."/>
            <person name="Alam I."/>
            <person name="Rashid M."/>
            <person name="Vinu M."/>
            <person name="Ba-Alawi W."/>
            <person name="Anthony Kamau A."/>
            <person name="Kamanda Ngugi D."/>
            <person name="Goker M."/>
            <person name="Klenk H.P."/>
            <person name="Bajic V."/>
            <person name="Stingl U."/>
        </authorList>
    </citation>
    <scope>NUCLEOTIDE SEQUENCE [LARGE SCALE GENOMIC DNA]</scope>
    <source>
        <strain evidence="1">SCGC-AAA259E19</strain>
    </source>
</reference>
<dbReference type="Proteomes" id="UP000070284">
    <property type="component" value="Unassembled WGS sequence"/>
</dbReference>
<sequence>MNMNEIVRAGQLASTFEIVAHPKPGNVHREADLKDETFEQFIAGAVVIGPTLRRAVKGGLDIGRGKIKASNVGVGELIKDGVKSTKAWIGKNTNLGVLMLLIPLTIAAGITTGKEPKFKIKNLRKNLSNVLKSTDSRDALDVYDAILIAEAGGLGEVDELSVEEESSKERIESENISLYDIMKISSDWDTISKEWITDMQITFEEGFPLLKKFYRKKEDLNTAVVQTFLKILSDHPDSLVKRKFGKDITKK</sequence>
<dbReference type="PANTHER" id="PTHR42280:SF1">
    <property type="entry name" value="CITG FAMILY PROTEIN"/>
    <property type="match status" value="1"/>
</dbReference>
<dbReference type="InterPro" id="IPR002736">
    <property type="entry name" value="CitG"/>
</dbReference>
<evidence type="ECO:0000313" key="2">
    <source>
        <dbReference type="Proteomes" id="UP000070284"/>
    </source>
</evidence>
<dbReference type="EMBL" id="LHXO01000165">
    <property type="protein sequence ID" value="KXA92361.1"/>
    <property type="molecule type" value="Genomic_DNA"/>
</dbReference>
<feature type="non-terminal residue" evidence="1">
    <location>
        <position position="251"/>
    </location>
</feature>
<dbReference type="AlphaFoldDB" id="A0A133UDS3"/>
<name>A0A133UDS3_9EURY</name>
<dbReference type="PANTHER" id="PTHR42280">
    <property type="entry name" value="CITG FAMILY PROTEIN"/>
    <property type="match status" value="1"/>
</dbReference>
<protein>
    <recommendedName>
        <fullName evidence="3">Triphosphoribosyl-dephospho-CoA synthase</fullName>
    </recommendedName>
</protein>
<accession>A0A133UDS3</accession>
<proteinExistence type="predicted"/>
<dbReference type="Pfam" id="PF01874">
    <property type="entry name" value="CitG"/>
    <property type="match status" value="1"/>
</dbReference>
<evidence type="ECO:0008006" key="3">
    <source>
        <dbReference type="Google" id="ProtNLM"/>
    </source>
</evidence>
<keyword evidence="2" id="KW-1185">Reference proteome</keyword>
<dbReference type="GO" id="GO:0005524">
    <property type="term" value="F:ATP binding"/>
    <property type="evidence" value="ECO:0007669"/>
    <property type="project" value="InterPro"/>
</dbReference>
<organism evidence="1 2">
    <name type="scientific">candidate division MSBL1 archaeon SCGC-AAA259E19</name>
    <dbReference type="NCBI Taxonomy" id="1698264"/>
    <lineage>
        <taxon>Archaea</taxon>
        <taxon>Methanobacteriati</taxon>
        <taxon>Methanobacteriota</taxon>
        <taxon>candidate division MSBL1</taxon>
    </lineage>
</organism>